<evidence type="ECO:0000313" key="3">
    <source>
        <dbReference type="Proteomes" id="UP000007755"/>
    </source>
</evidence>
<accession>F4WCB8</accession>
<name>F4WCB8_ACREC</name>
<dbReference type="AlphaFoldDB" id="F4WCB8"/>
<dbReference type="EMBL" id="GL888070">
    <property type="protein sequence ID" value="EGI68098.1"/>
    <property type="molecule type" value="Genomic_DNA"/>
</dbReference>
<evidence type="ECO:0000256" key="1">
    <source>
        <dbReference type="SAM" id="MobiDB-lite"/>
    </source>
</evidence>
<feature type="compositionally biased region" description="Gly residues" evidence="1">
    <location>
        <begin position="242"/>
        <end position="252"/>
    </location>
</feature>
<protein>
    <submittedName>
        <fullName evidence="2">Uncharacterized protein</fullName>
    </submittedName>
</protein>
<feature type="region of interest" description="Disordered" evidence="1">
    <location>
        <begin position="57"/>
        <end position="125"/>
    </location>
</feature>
<keyword evidence="3" id="KW-1185">Reference proteome</keyword>
<feature type="compositionally biased region" description="Basic and acidic residues" evidence="1">
    <location>
        <begin position="74"/>
        <end position="84"/>
    </location>
</feature>
<proteinExistence type="predicted"/>
<organism evidence="3">
    <name type="scientific">Acromyrmex echinatior</name>
    <name type="common">Panamanian leafcutter ant</name>
    <name type="synonym">Acromyrmex octospinosus echinatior</name>
    <dbReference type="NCBI Taxonomy" id="103372"/>
    <lineage>
        <taxon>Eukaryota</taxon>
        <taxon>Metazoa</taxon>
        <taxon>Ecdysozoa</taxon>
        <taxon>Arthropoda</taxon>
        <taxon>Hexapoda</taxon>
        <taxon>Insecta</taxon>
        <taxon>Pterygota</taxon>
        <taxon>Neoptera</taxon>
        <taxon>Endopterygota</taxon>
        <taxon>Hymenoptera</taxon>
        <taxon>Apocrita</taxon>
        <taxon>Aculeata</taxon>
        <taxon>Formicoidea</taxon>
        <taxon>Formicidae</taxon>
        <taxon>Myrmicinae</taxon>
        <taxon>Acromyrmex</taxon>
    </lineage>
</organism>
<feature type="region of interest" description="Disordered" evidence="1">
    <location>
        <begin position="242"/>
        <end position="263"/>
    </location>
</feature>
<dbReference type="InParanoid" id="F4WCB8"/>
<reference evidence="2" key="1">
    <citation type="submission" date="2011-02" db="EMBL/GenBank/DDBJ databases">
        <title>The genome of the leaf-cutting ant Acromyrmex echinatior suggests key adaptations to social evolution and fungus farming.</title>
        <authorList>
            <person name="Nygaard S."/>
            <person name="Zhang G."/>
        </authorList>
    </citation>
    <scope>NUCLEOTIDE SEQUENCE</scope>
</reference>
<dbReference type="Proteomes" id="UP000007755">
    <property type="component" value="Unassembled WGS sequence"/>
</dbReference>
<evidence type="ECO:0000313" key="2">
    <source>
        <dbReference type="EMBL" id="EGI68098.1"/>
    </source>
</evidence>
<gene>
    <name evidence="2" type="ORF">G5I_03192</name>
</gene>
<sequence length="267" mass="29021">MITKDKASFSPITDFKTREGMIIKRDTKSHNDQVDGSAILFRLVLVNLATRRRGAAANLTAQSSEPGGFENETASERRTRDRGETWQSDVAQGCPTGDRQRRKSTATYRGTRMANTGAAPCSRGSPDVTAVHAILFRPLKDERELLHPSCLRLFPPPKAVFLSEEKESKDGNDDGGDTTPLMVPLDDGIGGRGPNVYQLIHVMSKGCGEWETKSKTKIEEKEQDKKVRLTVRASARCVLADGGGGGGDGGGGAHRDEATRKRVVAVW</sequence>